<dbReference type="RefSeq" id="WP_069447484.1">
    <property type="nucleotide sequence ID" value="NZ_MDCJ01000006.1"/>
</dbReference>
<dbReference type="AlphaFoldDB" id="A0A1E3WL12"/>
<proteinExistence type="predicted"/>
<protein>
    <submittedName>
        <fullName evidence="1">Uncharacterized protein</fullName>
    </submittedName>
</protein>
<dbReference type="EMBL" id="MDCJ01000006">
    <property type="protein sequence ID" value="ODS09636.1"/>
    <property type="molecule type" value="Genomic_DNA"/>
</dbReference>
<evidence type="ECO:0000313" key="1">
    <source>
        <dbReference type="EMBL" id="ODS09636.1"/>
    </source>
</evidence>
<dbReference type="Proteomes" id="UP000095131">
    <property type="component" value="Unassembled WGS sequence"/>
</dbReference>
<gene>
    <name evidence="1" type="ORF">VSF3289_03300</name>
</gene>
<accession>A0A1E3WL12</accession>
<sequence length="91" mass="10020">MSKHEFEGFTVELIPECESVPMNITIDNAAGFTIELPKTGAFHFVPLTNSAVNVVMFKMDNETTNPPEISFHLSNDGLEKLKEISVLPVIG</sequence>
<evidence type="ECO:0000313" key="2">
    <source>
        <dbReference type="Proteomes" id="UP000095131"/>
    </source>
</evidence>
<name>A0A1E3WL12_9VIBR</name>
<comment type="caution">
    <text evidence="1">The sequence shown here is derived from an EMBL/GenBank/DDBJ whole genome shotgun (WGS) entry which is preliminary data.</text>
</comment>
<organism evidence="1 2">
    <name type="scientific">Vibrio scophthalmi</name>
    <dbReference type="NCBI Taxonomy" id="45658"/>
    <lineage>
        <taxon>Bacteria</taxon>
        <taxon>Pseudomonadati</taxon>
        <taxon>Pseudomonadota</taxon>
        <taxon>Gammaproteobacteria</taxon>
        <taxon>Vibrionales</taxon>
        <taxon>Vibrionaceae</taxon>
        <taxon>Vibrio</taxon>
    </lineage>
</organism>
<reference evidence="1 2" key="1">
    <citation type="submission" date="2016-08" db="EMBL/GenBank/DDBJ databases">
        <title>Genome sequencing of Vibrio scophthalmi strain FP3289, an isolated from Paralichthys olivaceus.</title>
        <authorList>
            <person name="Han H.-J."/>
        </authorList>
    </citation>
    <scope>NUCLEOTIDE SEQUENCE [LARGE SCALE GENOMIC DNA]</scope>
    <source>
        <strain evidence="1 2">FP3289</strain>
    </source>
</reference>